<gene>
    <name evidence="1" type="ORF">ACFSTF_08305</name>
</gene>
<dbReference type="RefSeq" id="WP_141190817.1">
    <property type="nucleotide sequence ID" value="NZ_JBHUMR010000009.1"/>
</dbReference>
<reference evidence="2" key="1">
    <citation type="journal article" date="2019" name="Int. J. Syst. Evol. Microbiol.">
        <title>The Global Catalogue of Microorganisms (GCM) 10K type strain sequencing project: providing services to taxonomists for standard genome sequencing and annotation.</title>
        <authorList>
            <consortium name="The Broad Institute Genomics Platform"/>
            <consortium name="The Broad Institute Genome Sequencing Center for Infectious Disease"/>
            <person name="Wu L."/>
            <person name="Ma J."/>
        </authorList>
    </citation>
    <scope>NUCLEOTIDE SEQUENCE [LARGE SCALE GENOMIC DNA]</scope>
    <source>
        <strain evidence="2">TISTR 2241</strain>
    </source>
</reference>
<organism evidence="1 2">
    <name type="scientific">Terrilactibacillus laevilacticus</name>
    <dbReference type="NCBI Taxonomy" id="1380157"/>
    <lineage>
        <taxon>Bacteria</taxon>
        <taxon>Bacillati</taxon>
        <taxon>Bacillota</taxon>
        <taxon>Bacilli</taxon>
        <taxon>Bacillales</taxon>
        <taxon>Bacillaceae</taxon>
        <taxon>Terrilactibacillus</taxon>
    </lineage>
</organism>
<comment type="caution">
    <text evidence="1">The sequence shown here is derived from an EMBL/GenBank/DDBJ whole genome shotgun (WGS) entry which is preliminary data.</text>
</comment>
<dbReference type="InterPro" id="IPR037208">
    <property type="entry name" value="Spo0E-like_sf"/>
</dbReference>
<evidence type="ECO:0000313" key="2">
    <source>
        <dbReference type="Proteomes" id="UP001597458"/>
    </source>
</evidence>
<accession>A0ABW5PR11</accession>
<sequence>MIDFGIGYEDELLTSISKKRQELIEVAETCGIKNQKTVKQSKELDVLINLYQRYVFQCQVINE</sequence>
<dbReference type="Pfam" id="PF09388">
    <property type="entry name" value="SpoOE-like"/>
    <property type="match status" value="1"/>
</dbReference>
<protein>
    <submittedName>
        <fullName evidence="1">Aspartyl-phosphate phosphatase Spo0E family protein</fullName>
    </submittedName>
</protein>
<evidence type="ECO:0000313" key="1">
    <source>
        <dbReference type="EMBL" id="MFD2617314.1"/>
    </source>
</evidence>
<dbReference type="InterPro" id="IPR018540">
    <property type="entry name" value="Spo0E-like"/>
</dbReference>
<dbReference type="EMBL" id="JBHUMR010000009">
    <property type="protein sequence ID" value="MFD2617314.1"/>
    <property type="molecule type" value="Genomic_DNA"/>
</dbReference>
<name>A0ABW5PR11_9BACI</name>
<keyword evidence="2" id="KW-1185">Reference proteome</keyword>
<proteinExistence type="predicted"/>
<dbReference type="Gene3D" id="4.10.280.10">
    <property type="entry name" value="Helix-loop-helix DNA-binding domain"/>
    <property type="match status" value="1"/>
</dbReference>
<dbReference type="Proteomes" id="UP001597458">
    <property type="component" value="Unassembled WGS sequence"/>
</dbReference>
<dbReference type="SUPFAM" id="SSF140500">
    <property type="entry name" value="BAS1536-like"/>
    <property type="match status" value="1"/>
</dbReference>
<dbReference type="InterPro" id="IPR036638">
    <property type="entry name" value="HLH_DNA-bd_sf"/>
</dbReference>